<reference evidence="1" key="1">
    <citation type="submission" date="2020-01" db="EMBL/GenBank/DDBJ databases">
        <title>Insect and environment-associated Actinomycetes.</title>
        <authorList>
            <person name="Currrie C."/>
            <person name="Chevrette M."/>
            <person name="Carlson C."/>
            <person name="Stubbendieck R."/>
            <person name="Wendt-Pienkowski E."/>
        </authorList>
    </citation>
    <scope>NUCLEOTIDE SEQUENCE</scope>
    <source>
        <strain evidence="1">SID7499</strain>
    </source>
</reference>
<accession>A0A6G3XD25</accession>
<dbReference type="EMBL" id="JAAGMN010005623">
    <property type="protein sequence ID" value="NEE15502.1"/>
    <property type="molecule type" value="Genomic_DNA"/>
</dbReference>
<evidence type="ECO:0000313" key="1">
    <source>
        <dbReference type="EMBL" id="NEE15502.1"/>
    </source>
</evidence>
<comment type="caution">
    <text evidence="1">The sequence shown here is derived from an EMBL/GenBank/DDBJ whole genome shotgun (WGS) entry which is preliminary data.</text>
</comment>
<protein>
    <submittedName>
        <fullName evidence="1">Uncharacterized protein</fullName>
    </submittedName>
</protein>
<sequence length="261" mass="27691">MIQEAVDCLAQNRTAHGPAVDRPSADVWARLLASALKIRKVAGLGAARPLLQAVVDGHGVGAGELAESGGLLAESGVLERMPPLTARAEMLSAGPARAQAASADLWVALARAKAVESTYAGDRIEEICAELKRDDVLGAVKVLATSASALTRLPNPRPRKAAVLLREAQALVFALPPTAETGLPPEQGQDRRDSGLKEALTRLAQAVADTRTTEEGLRRLNQQLDSLPLPLDSGALGEPIAERGKWIIREAERRLAHEEQE</sequence>
<dbReference type="AlphaFoldDB" id="A0A6G3XD25"/>
<gene>
    <name evidence="1" type="ORF">G3M58_54700</name>
</gene>
<name>A0A6G3XD25_9ACTN</name>
<proteinExistence type="predicted"/>
<organism evidence="1">
    <name type="scientific">Streptomyces sp. SID7499</name>
    <dbReference type="NCBI Taxonomy" id="2706086"/>
    <lineage>
        <taxon>Bacteria</taxon>
        <taxon>Bacillati</taxon>
        <taxon>Actinomycetota</taxon>
        <taxon>Actinomycetes</taxon>
        <taxon>Kitasatosporales</taxon>
        <taxon>Streptomycetaceae</taxon>
        <taxon>Streptomyces</taxon>
    </lineage>
</organism>
<feature type="non-terminal residue" evidence="1">
    <location>
        <position position="261"/>
    </location>
</feature>